<dbReference type="OrthoDB" id="5970442at2759"/>
<dbReference type="GO" id="GO:0016020">
    <property type="term" value="C:membrane"/>
    <property type="evidence" value="ECO:0007669"/>
    <property type="project" value="UniProtKB-SubCell"/>
</dbReference>
<evidence type="ECO:0000256" key="3">
    <source>
        <dbReference type="ARBA" id="ARBA00022692"/>
    </source>
</evidence>
<accession>A0A7M7N1K1</accession>
<keyword evidence="5 6" id="KW-0472">Membrane</keyword>
<keyword evidence="4 6" id="KW-1133">Transmembrane helix</keyword>
<evidence type="ECO:0000313" key="7">
    <source>
        <dbReference type="EnsemblMetazoa" id="XP_030829709"/>
    </source>
</evidence>
<comment type="similarity">
    <text evidence="2">Belongs to the MS4A family.</text>
</comment>
<reference evidence="8" key="1">
    <citation type="submission" date="2015-02" db="EMBL/GenBank/DDBJ databases">
        <title>Genome sequencing for Strongylocentrotus purpuratus.</title>
        <authorList>
            <person name="Murali S."/>
            <person name="Liu Y."/>
            <person name="Vee V."/>
            <person name="English A."/>
            <person name="Wang M."/>
            <person name="Skinner E."/>
            <person name="Han Y."/>
            <person name="Muzny D.M."/>
            <person name="Worley K.C."/>
            <person name="Gibbs R.A."/>
        </authorList>
    </citation>
    <scope>NUCLEOTIDE SEQUENCE</scope>
</reference>
<feature type="transmembrane region" description="Helical" evidence="6">
    <location>
        <begin position="155"/>
        <end position="178"/>
    </location>
</feature>
<organism evidence="7 8">
    <name type="scientific">Strongylocentrotus purpuratus</name>
    <name type="common">Purple sea urchin</name>
    <dbReference type="NCBI Taxonomy" id="7668"/>
    <lineage>
        <taxon>Eukaryota</taxon>
        <taxon>Metazoa</taxon>
        <taxon>Echinodermata</taxon>
        <taxon>Eleutherozoa</taxon>
        <taxon>Echinozoa</taxon>
        <taxon>Echinoidea</taxon>
        <taxon>Euechinoidea</taxon>
        <taxon>Echinacea</taxon>
        <taxon>Camarodonta</taxon>
        <taxon>Echinidea</taxon>
        <taxon>Strongylocentrotidae</taxon>
        <taxon>Strongylocentrotus</taxon>
    </lineage>
</organism>
<feature type="transmembrane region" description="Helical" evidence="6">
    <location>
        <begin position="27"/>
        <end position="47"/>
    </location>
</feature>
<evidence type="ECO:0000256" key="4">
    <source>
        <dbReference type="ARBA" id="ARBA00022989"/>
    </source>
</evidence>
<dbReference type="GeneID" id="105437500"/>
<feature type="transmembrane region" description="Helical" evidence="6">
    <location>
        <begin position="85"/>
        <end position="110"/>
    </location>
</feature>
<feature type="transmembrane region" description="Helical" evidence="6">
    <location>
        <begin position="53"/>
        <end position="73"/>
    </location>
</feature>
<dbReference type="PANTHER" id="PTHR23320">
    <property type="entry name" value="MEMBRANE-SPANNING 4-DOMAINS SUBFAMILY A MS4A -RELATED"/>
    <property type="match status" value="1"/>
</dbReference>
<dbReference type="InterPro" id="IPR007237">
    <property type="entry name" value="CD20-like"/>
</dbReference>
<dbReference type="OMA" id="SSCIMEC"/>
<evidence type="ECO:0000313" key="8">
    <source>
        <dbReference type="Proteomes" id="UP000007110"/>
    </source>
</evidence>
<comment type="subcellular location">
    <subcellularLocation>
        <location evidence="1">Membrane</location>
        <topology evidence="1">Multi-pass membrane protein</topology>
    </subcellularLocation>
</comment>
<evidence type="ECO:0000256" key="1">
    <source>
        <dbReference type="ARBA" id="ARBA00004141"/>
    </source>
</evidence>
<dbReference type="KEGG" id="spu:105437500"/>
<dbReference type="RefSeq" id="XP_030829709.1">
    <property type="nucleotide sequence ID" value="XM_030973849.1"/>
</dbReference>
<dbReference type="InParanoid" id="A0A7M7N1K1"/>
<evidence type="ECO:0000256" key="2">
    <source>
        <dbReference type="ARBA" id="ARBA00009565"/>
    </source>
</evidence>
<dbReference type="Pfam" id="PF04103">
    <property type="entry name" value="CD20"/>
    <property type="match status" value="1"/>
</dbReference>
<dbReference type="AlphaFoldDB" id="A0A7M7N1K1"/>
<dbReference type="InterPro" id="IPR030417">
    <property type="entry name" value="MS4A"/>
</dbReference>
<protein>
    <submittedName>
        <fullName evidence="7">Uncharacterized protein</fullName>
    </submittedName>
</protein>
<sequence>MNDYKKEKLKDEPRPQPDIEWTEMTRALAQVVLGNLMLVLGAGSFSYWCYLCYVSAGIWVGFTVLATGLLGVVEASRDSYSLRRSYIIMLIITTILSMTLFGVEVAGYVFDSQGCDKPFRNMTSPAPPPMSPSTPGWYTHHPPPPEHSSCIMECVYIHAGLGTFGILQFVAAVVCIYYTSQSLMKVAPLPYKAMMPEPIPYCKA</sequence>
<evidence type="ECO:0000256" key="5">
    <source>
        <dbReference type="ARBA" id="ARBA00023136"/>
    </source>
</evidence>
<reference evidence="7" key="2">
    <citation type="submission" date="2021-01" db="UniProtKB">
        <authorList>
            <consortium name="EnsemblMetazoa"/>
        </authorList>
    </citation>
    <scope>IDENTIFICATION</scope>
</reference>
<keyword evidence="8" id="KW-1185">Reference proteome</keyword>
<keyword evidence="3 6" id="KW-0812">Transmembrane</keyword>
<dbReference type="PANTHER" id="PTHR23320:SF130">
    <property type="entry name" value="TRANSMEMBRANE PROTEIN 212"/>
    <property type="match status" value="1"/>
</dbReference>
<evidence type="ECO:0000256" key="6">
    <source>
        <dbReference type="SAM" id="Phobius"/>
    </source>
</evidence>
<proteinExistence type="inferred from homology"/>
<dbReference type="Proteomes" id="UP000007110">
    <property type="component" value="Unassembled WGS sequence"/>
</dbReference>
<name>A0A7M7N1K1_STRPU</name>
<dbReference type="EnsemblMetazoa" id="XM_030973849">
    <property type="protein sequence ID" value="XP_030829709"/>
    <property type="gene ID" value="LOC105437500"/>
</dbReference>